<dbReference type="OMA" id="KIHEMHA"/>
<dbReference type="InterPro" id="IPR033443">
    <property type="entry name" value="PROP1-like_PPR_dom"/>
</dbReference>
<dbReference type="PhylomeDB" id="R7QPA6"/>
<evidence type="ECO:0000313" key="5">
    <source>
        <dbReference type="EMBL" id="CDF40327.1"/>
    </source>
</evidence>
<evidence type="ECO:0000256" key="1">
    <source>
        <dbReference type="ARBA" id="ARBA00022737"/>
    </source>
</evidence>
<feature type="region of interest" description="Disordered" evidence="3">
    <location>
        <begin position="104"/>
        <end position="139"/>
    </location>
</feature>
<dbReference type="AlphaFoldDB" id="R7QPA6"/>
<keyword evidence="6" id="KW-1185">Reference proteome</keyword>
<dbReference type="RefSeq" id="XP_005710621.1">
    <property type="nucleotide sequence ID" value="XM_005710564.1"/>
</dbReference>
<evidence type="ECO:0000256" key="2">
    <source>
        <dbReference type="PROSITE-ProRule" id="PRU00708"/>
    </source>
</evidence>
<dbReference type="PANTHER" id="PTHR47933:SF11">
    <property type="entry name" value="PENTATRICOPEPTIDE REPEAT-CONTAINING PROTEIN 2"/>
    <property type="match status" value="1"/>
</dbReference>
<dbReference type="InterPro" id="IPR002885">
    <property type="entry name" value="PPR_rpt"/>
</dbReference>
<dbReference type="KEGG" id="ccp:CHC_T00007142001"/>
<reference evidence="6" key="1">
    <citation type="journal article" date="2013" name="Proc. Natl. Acad. Sci. U.S.A.">
        <title>Genome structure and metabolic features in the red seaweed Chondrus crispus shed light on evolution of the Archaeplastida.</title>
        <authorList>
            <person name="Collen J."/>
            <person name="Porcel B."/>
            <person name="Carre W."/>
            <person name="Ball S.G."/>
            <person name="Chaparro C."/>
            <person name="Tonon T."/>
            <person name="Barbeyron T."/>
            <person name="Michel G."/>
            <person name="Noel B."/>
            <person name="Valentin K."/>
            <person name="Elias M."/>
            <person name="Artiguenave F."/>
            <person name="Arun A."/>
            <person name="Aury J.M."/>
            <person name="Barbosa-Neto J.F."/>
            <person name="Bothwell J.H."/>
            <person name="Bouget F.Y."/>
            <person name="Brillet L."/>
            <person name="Cabello-Hurtado F."/>
            <person name="Capella-Gutierrez S."/>
            <person name="Charrier B."/>
            <person name="Cladiere L."/>
            <person name="Cock J.M."/>
            <person name="Coelho S.M."/>
            <person name="Colleoni C."/>
            <person name="Czjzek M."/>
            <person name="Da Silva C."/>
            <person name="Delage L."/>
            <person name="Denoeud F."/>
            <person name="Deschamps P."/>
            <person name="Dittami S.M."/>
            <person name="Gabaldon T."/>
            <person name="Gachon C.M."/>
            <person name="Groisillier A."/>
            <person name="Herve C."/>
            <person name="Jabbari K."/>
            <person name="Katinka M."/>
            <person name="Kloareg B."/>
            <person name="Kowalczyk N."/>
            <person name="Labadie K."/>
            <person name="Leblanc C."/>
            <person name="Lopez P.J."/>
            <person name="McLachlan D.H."/>
            <person name="Meslet-Cladiere L."/>
            <person name="Moustafa A."/>
            <person name="Nehr Z."/>
            <person name="Nyvall Collen P."/>
            <person name="Panaud O."/>
            <person name="Partensky F."/>
            <person name="Poulain J."/>
            <person name="Rensing S.A."/>
            <person name="Rousvoal S."/>
            <person name="Samson G."/>
            <person name="Symeonidi A."/>
            <person name="Weissenbach J."/>
            <person name="Zambounis A."/>
            <person name="Wincker P."/>
            <person name="Boyen C."/>
        </authorList>
    </citation>
    <scope>NUCLEOTIDE SEQUENCE [LARGE SCALE GENOMIC DNA]</scope>
    <source>
        <strain evidence="6">cv. Stackhouse</strain>
    </source>
</reference>
<keyword evidence="1" id="KW-0677">Repeat</keyword>
<feature type="domain" description="PROP1-like PPR" evidence="4">
    <location>
        <begin position="271"/>
        <end position="389"/>
    </location>
</feature>
<evidence type="ECO:0000313" key="6">
    <source>
        <dbReference type="Proteomes" id="UP000012073"/>
    </source>
</evidence>
<feature type="compositionally biased region" description="Basic residues" evidence="3">
    <location>
        <begin position="120"/>
        <end position="134"/>
    </location>
</feature>
<dbReference type="InterPro" id="IPR051240">
    <property type="entry name" value="Mito_RNA-Proc/Resp"/>
</dbReference>
<sequence>MQTPPPTYVLAPPITQRSSAFTRGSPQCRRHAFRHQFNTTDINHPAAASILPGPSLSRLRPTRRLRPPHQGRFTTSTAVVQSPFRPVPPIQTFGPDAQQHIHALGPIPVHDNPPADVRRTRPRRKQRRPPHRSRPPALDNHIRETDIIQKCAVYSYNVQMKTMANKKDLAGCLSLLDDLRSAGCAPDKYTYSTIMTCCSRVHAPDVAMELYNKMIIEKVQVDDYIRTNLLTCAANASPPRLDTCALVFKSTRKPSQVMCNVMMDAYARAGLIEECLSTYRHMSLQSLRADKYTVSALIKAYVTTGRLDEAVDKIHEMHAAGLEVNAAAYGQVMDAFGRAGSLDKAVRVFDTMTLHGVEPTQITYNILIGACEQVSMTEHAFEIYEEMRAMTSFPGDRYTLHCLMKCCLRSMDGWRALDIYRRLKRSPFPCNQVSYRLAVTAAGQIMDLEAVLEVADDIARHKSKMRHDTAAFLTAAFIRCSDLEAALRYFGDHLKHLSSEDAVVRFFEMMCTALKAFEKRSVESEKDFEYTSLVVKEMERSWRRGQ</sequence>
<gene>
    <name evidence="5" type="ORF">CHC_T00007142001</name>
</gene>
<accession>R7QPA6</accession>
<feature type="repeat" description="PPR" evidence="2">
    <location>
        <begin position="360"/>
        <end position="394"/>
    </location>
</feature>
<dbReference type="EMBL" id="HG002154">
    <property type="protein sequence ID" value="CDF40327.1"/>
    <property type="molecule type" value="Genomic_DNA"/>
</dbReference>
<dbReference type="Gramene" id="CDF40327">
    <property type="protein sequence ID" value="CDF40327"/>
    <property type="gene ID" value="CHC_T00007142001"/>
</dbReference>
<feature type="repeat" description="PPR" evidence="2">
    <location>
        <begin position="325"/>
        <end position="359"/>
    </location>
</feature>
<dbReference type="GeneID" id="17318338"/>
<dbReference type="NCBIfam" id="TIGR00756">
    <property type="entry name" value="PPR"/>
    <property type="match status" value="5"/>
</dbReference>
<name>R7QPA6_CHOCR</name>
<evidence type="ECO:0000256" key="3">
    <source>
        <dbReference type="SAM" id="MobiDB-lite"/>
    </source>
</evidence>
<dbReference type="InterPro" id="IPR011990">
    <property type="entry name" value="TPR-like_helical_dom_sf"/>
</dbReference>
<dbReference type="GO" id="GO:0003729">
    <property type="term" value="F:mRNA binding"/>
    <property type="evidence" value="ECO:0007669"/>
    <property type="project" value="TreeGrafter"/>
</dbReference>
<dbReference type="PROSITE" id="PS51375">
    <property type="entry name" value="PPR"/>
    <property type="match status" value="5"/>
</dbReference>
<dbReference type="STRING" id="2769.R7QPA6"/>
<dbReference type="Gene3D" id="1.25.40.10">
    <property type="entry name" value="Tetratricopeptide repeat domain"/>
    <property type="match status" value="3"/>
</dbReference>
<dbReference type="Proteomes" id="UP000012073">
    <property type="component" value="Unassembled WGS sequence"/>
</dbReference>
<protein>
    <recommendedName>
        <fullName evidence="4">PROP1-like PPR domain-containing protein</fullName>
    </recommendedName>
</protein>
<organism evidence="5 6">
    <name type="scientific">Chondrus crispus</name>
    <name type="common">Carrageen Irish moss</name>
    <name type="synonym">Polymorpha crispa</name>
    <dbReference type="NCBI Taxonomy" id="2769"/>
    <lineage>
        <taxon>Eukaryota</taxon>
        <taxon>Rhodophyta</taxon>
        <taxon>Florideophyceae</taxon>
        <taxon>Rhodymeniophycidae</taxon>
        <taxon>Gigartinales</taxon>
        <taxon>Gigartinaceae</taxon>
        <taxon>Chondrus</taxon>
    </lineage>
</organism>
<feature type="repeat" description="PPR" evidence="2">
    <location>
        <begin position="187"/>
        <end position="221"/>
    </location>
</feature>
<proteinExistence type="predicted"/>
<feature type="repeat" description="PPR" evidence="2">
    <location>
        <begin position="255"/>
        <end position="289"/>
    </location>
</feature>
<dbReference type="OrthoDB" id="185373at2759"/>
<dbReference type="Pfam" id="PF17177">
    <property type="entry name" value="PPR_long"/>
    <property type="match status" value="1"/>
</dbReference>
<dbReference type="PANTHER" id="PTHR47933">
    <property type="entry name" value="PENTATRICOPEPTIDE REPEAT-CONTAINING PROTEIN 1, MITOCHONDRIAL"/>
    <property type="match status" value="1"/>
</dbReference>
<dbReference type="Pfam" id="PF13041">
    <property type="entry name" value="PPR_2"/>
    <property type="match status" value="1"/>
</dbReference>
<evidence type="ECO:0000259" key="4">
    <source>
        <dbReference type="Pfam" id="PF17177"/>
    </source>
</evidence>
<feature type="repeat" description="PPR" evidence="2">
    <location>
        <begin position="290"/>
        <end position="324"/>
    </location>
</feature>